<protein>
    <submittedName>
        <fullName evidence="1">Uncharacterized protein</fullName>
    </submittedName>
</protein>
<evidence type="ECO:0000313" key="2">
    <source>
        <dbReference type="Proteomes" id="UP000187203"/>
    </source>
</evidence>
<gene>
    <name evidence="1" type="ORF">COLO4_30965</name>
</gene>
<sequence>MESLTEEQKRKISESEPGDLLFCSCDGFEVLRKGANNWATLEVPRLLTCIPRFVCGYYVSEDDKKIFVLLSTPCVTVQYLWIYDAGSDHWDPNPKNLRSPDYTSPVIGLDLLHGNNSFLINGVGVGLLKKLFSDLWV</sequence>
<reference evidence="2" key="1">
    <citation type="submission" date="2013-09" db="EMBL/GenBank/DDBJ databases">
        <title>Corchorus olitorius genome sequencing.</title>
        <authorList>
            <person name="Alam M."/>
            <person name="Haque M.S."/>
            <person name="Islam M.S."/>
            <person name="Emdad E.M."/>
            <person name="Islam M.M."/>
            <person name="Ahmed B."/>
            <person name="Halim A."/>
            <person name="Hossen Q.M.M."/>
            <person name="Hossain M.Z."/>
            <person name="Ahmed R."/>
            <person name="Khan M.M."/>
            <person name="Islam R."/>
            <person name="Rashid M.M."/>
            <person name="Khan S.A."/>
            <person name="Rahman M.S."/>
            <person name="Alam M."/>
            <person name="Yahiya A.S."/>
            <person name="Khan M.S."/>
            <person name="Azam M.S."/>
            <person name="Haque T."/>
            <person name="Lashkar M.Z.H."/>
            <person name="Akhand A.I."/>
            <person name="Morshed G."/>
            <person name="Roy S."/>
            <person name="Uddin K.S."/>
            <person name="Rabeya T."/>
            <person name="Hossain A.S."/>
            <person name="Chowdhury A."/>
            <person name="Snigdha A.R."/>
            <person name="Mortoza M.S."/>
            <person name="Matin S.A."/>
            <person name="Hoque S.M.E."/>
            <person name="Islam M.K."/>
            <person name="Roy D.K."/>
            <person name="Haider R."/>
            <person name="Moosa M.M."/>
            <person name="Elias S.M."/>
            <person name="Hasan A.M."/>
            <person name="Jahan S."/>
            <person name="Shafiuddin M."/>
            <person name="Mahmood N."/>
            <person name="Shommy N.S."/>
        </authorList>
    </citation>
    <scope>NUCLEOTIDE SEQUENCE [LARGE SCALE GENOMIC DNA]</scope>
    <source>
        <strain evidence="2">cv. O-4</strain>
    </source>
</reference>
<dbReference type="EMBL" id="AWUE01020804">
    <property type="protein sequence ID" value="OMO65858.1"/>
    <property type="molecule type" value="Genomic_DNA"/>
</dbReference>
<dbReference type="AlphaFoldDB" id="A0A1R3H666"/>
<dbReference type="Proteomes" id="UP000187203">
    <property type="component" value="Unassembled WGS sequence"/>
</dbReference>
<keyword evidence="2" id="KW-1185">Reference proteome</keyword>
<organism evidence="1 2">
    <name type="scientific">Corchorus olitorius</name>
    <dbReference type="NCBI Taxonomy" id="93759"/>
    <lineage>
        <taxon>Eukaryota</taxon>
        <taxon>Viridiplantae</taxon>
        <taxon>Streptophyta</taxon>
        <taxon>Embryophyta</taxon>
        <taxon>Tracheophyta</taxon>
        <taxon>Spermatophyta</taxon>
        <taxon>Magnoliopsida</taxon>
        <taxon>eudicotyledons</taxon>
        <taxon>Gunneridae</taxon>
        <taxon>Pentapetalae</taxon>
        <taxon>rosids</taxon>
        <taxon>malvids</taxon>
        <taxon>Malvales</taxon>
        <taxon>Malvaceae</taxon>
        <taxon>Grewioideae</taxon>
        <taxon>Apeibeae</taxon>
        <taxon>Corchorus</taxon>
    </lineage>
</organism>
<comment type="caution">
    <text evidence="1">The sequence shown here is derived from an EMBL/GenBank/DDBJ whole genome shotgun (WGS) entry which is preliminary data.</text>
</comment>
<accession>A0A1R3H666</accession>
<evidence type="ECO:0000313" key="1">
    <source>
        <dbReference type="EMBL" id="OMO65858.1"/>
    </source>
</evidence>
<name>A0A1R3H666_9ROSI</name>
<proteinExistence type="predicted"/>